<proteinExistence type="predicted"/>
<dbReference type="PROSITE" id="PS51257">
    <property type="entry name" value="PROKAR_LIPOPROTEIN"/>
    <property type="match status" value="1"/>
</dbReference>
<keyword evidence="2" id="KW-1185">Reference proteome</keyword>
<dbReference type="RefSeq" id="WP_394845893.1">
    <property type="nucleotide sequence ID" value="NZ_CP089982.1"/>
</dbReference>
<sequence length="205" mass="21447">MNRPIIAAAAAIVGACALGACGGHPNTVEDRTPSMRSDLAADRAAGLAAFETVRGVLQHPRCQNCHAPGDAPLSGNDGHVHDQHVLRGPTGHGTAGAECSTCHGPSNPRSAFGMDAAPGKPRVWRMPPPGAFIFVGRTPHALCEQLLNPELNGHKDMVALRNHIEAPLVSWGWAPGFGLAPVSTPRDRYIAAWDTWMAAGAPCPN</sequence>
<gene>
    <name evidence="1" type="ORF">LZC95_00330</name>
</gene>
<evidence type="ECO:0000313" key="1">
    <source>
        <dbReference type="EMBL" id="WXA95286.1"/>
    </source>
</evidence>
<name>A0ABZ2KFY5_9BACT</name>
<protein>
    <recommendedName>
        <fullName evidence="3">Isoquinoline 1-oxidoreductase subunit</fullName>
    </recommendedName>
</protein>
<dbReference type="InterPro" id="IPR036280">
    <property type="entry name" value="Multihaem_cyt_sf"/>
</dbReference>
<accession>A0ABZ2KFY5</accession>
<evidence type="ECO:0008006" key="3">
    <source>
        <dbReference type="Google" id="ProtNLM"/>
    </source>
</evidence>
<dbReference type="Proteomes" id="UP001379533">
    <property type="component" value="Chromosome"/>
</dbReference>
<organism evidence="1 2">
    <name type="scientific">Pendulispora brunnea</name>
    <dbReference type="NCBI Taxonomy" id="2905690"/>
    <lineage>
        <taxon>Bacteria</taxon>
        <taxon>Pseudomonadati</taxon>
        <taxon>Myxococcota</taxon>
        <taxon>Myxococcia</taxon>
        <taxon>Myxococcales</taxon>
        <taxon>Sorangiineae</taxon>
        <taxon>Pendulisporaceae</taxon>
        <taxon>Pendulispora</taxon>
    </lineage>
</organism>
<dbReference type="EMBL" id="CP089982">
    <property type="protein sequence ID" value="WXA95286.1"/>
    <property type="molecule type" value="Genomic_DNA"/>
</dbReference>
<reference evidence="1 2" key="1">
    <citation type="submission" date="2021-12" db="EMBL/GenBank/DDBJ databases">
        <title>Discovery of the Pendulisporaceae a myxobacterial family with distinct sporulation behavior and unique specialized metabolism.</title>
        <authorList>
            <person name="Garcia R."/>
            <person name="Popoff A."/>
            <person name="Bader C.D."/>
            <person name="Loehr J."/>
            <person name="Walesch S."/>
            <person name="Walt C."/>
            <person name="Boldt J."/>
            <person name="Bunk B."/>
            <person name="Haeckl F.J.F.P.J."/>
            <person name="Gunesch A.P."/>
            <person name="Birkelbach J."/>
            <person name="Nuebel U."/>
            <person name="Pietschmann T."/>
            <person name="Bach T."/>
            <person name="Mueller R."/>
        </authorList>
    </citation>
    <scope>NUCLEOTIDE SEQUENCE [LARGE SCALE GENOMIC DNA]</scope>
    <source>
        <strain evidence="1 2">MSr12523</strain>
    </source>
</reference>
<evidence type="ECO:0000313" key="2">
    <source>
        <dbReference type="Proteomes" id="UP001379533"/>
    </source>
</evidence>
<dbReference type="SUPFAM" id="SSF48695">
    <property type="entry name" value="Multiheme cytochromes"/>
    <property type="match status" value="1"/>
</dbReference>